<dbReference type="Proteomes" id="UP000297951">
    <property type="component" value="Unassembled WGS sequence"/>
</dbReference>
<evidence type="ECO:0000256" key="1">
    <source>
        <dbReference type="SAM" id="MobiDB-lite"/>
    </source>
</evidence>
<evidence type="ECO:0000313" key="2">
    <source>
        <dbReference type="EMBL" id="TFU23127.1"/>
    </source>
</evidence>
<name>A0A4Y9F6C2_9MICC</name>
<comment type="caution">
    <text evidence="2">The sequence shown here is derived from an EMBL/GenBank/DDBJ whole genome shotgun (WGS) entry which is preliminary data.</text>
</comment>
<reference evidence="2 3" key="1">
    <citation type="submission" date="2019-03" db="EMBL/GenBank/DDBJ databases">
        <title>Diversity of the mouse oral microbiome.</title>
        <authorList>
            <person name="Joseph S."/>
            <person name="Aduse-Opoku J."/>
            <person name="Curtis M."/>
            <person name="Wade W."/>
            <person name="Hashim A."/>
        </authorList>
    </citation>
    <scope>NUCLEOTIDE SEQUENCE [LARGE SCALE GENOMIC DNA]</scope>
    <source>
        <strain evidence="3">irhom_31</strain>
    </source>
</reference>
<evidence type="ECO:0000313" key="3">
    <source>
        <dbReference type="Proteomes" id="UP000297951"/>
    </source>
</evidence>
<proteinExistence type="predicted"/>
<dbReference type="RefSeq" id="WP_135011702.1">
    <property type="nucleotide sequence ID" value="NZ_JADGLK010000010.1"/>
</dbReference>
<protein>
    <submittedName>
        <fullName evidence="2">Acetone carboxylase</fullName>
    </submittedName>
</protein>
<feature type="region of interest" description="Disordered" evidence="1">
    <location>
        <begin position="1"/>
        <end position="21"/>
    </location>
</feature>
<dbReference type="AlphaFoldDB" id="A0A4Y9F6C2"/>
<sequence length="80" mass="8922">MDILGSLNQGQADGSGQGPEFVKCSRKGCQGQACFEVLWNNPKVHAPERLKSWAACEEHVQYLQDFLVARSFWKQTVPLG</sequence>
<gene>
    <name evidence="2" type="ORF">E4U03_03990</name>
</gene>
<feature type="compositionally biased region" description="Polar residues" evidence="1">
    <location>
        <begin position="1"/>
        <end position="14"/>
    </location>
</feature>
<accession>A0A4Y9F6C2</accession>
<dbReference type="EMBL" id="SPQC01000010">
    <property type="protein sequence ID" value="TFU23127.1"/>
    <property type="molecule type" value="Genomic_DNA"/>
</dbReference>
<organism evidence="2 3">
    <name type="scientific">Rothia nasimurium</name>
    <dbReference type="NCBI Taxonomy" id="85336"/>
    <lineage>
        <taxon>Bacteria</taxon>
        <taxon>Bacillati</taxon>
        <taxon>Actinomycetota</taxon>
        <taxon>Actinomycetes</taxon>
        <taxon>Micrococcales</taxon>
        <taxon>Micrococcaceae</taxon>
        <taxon>Rothia</taxon>
    </lineage>
</organism>
<dbReference type="OrthoDB" id="5193525at2"/>